<proteinExistence type="predicted"/>
<comment type="caution">
    <text evidence="1">The sequence shown here is derived from an EMBL/GenBank/DDBJ whole genome shotgun (WGS) entry which is preliminary data.</text>
</comment>
<accession>A0ABU4XA73</accession>
<dbReference type="EMBL" id="JAVIIZ010000001">
    <property type="protein sequence ID" value="MDX8471051.1"/>
    <property type="molecule type" value="Genomic_DNA"/>
</dbReference>
<sequence>MAEEMKGVLQALNALIEMQKRFVNTWESPNTRFDRIDTEIVKVNRQMLREDQAAFRSDITARVDALARRMNEFEDLLDRNTEETRSARRSWGWHRENLRRHKW</sequence>
<keyword evidence="2" id="KW-1185">Reference proteome</keyword>
<dbReference type="RefSeq" id="WP_320315218.1">
    <property type="nucleotide sequence ID" value="NZ_JAVIIX010000001.1"/>
</dbReference>
<gene>
    <name evidence="1" type="ORF">RFM27_03090</name>
</gene>
<evidence type="ECO:0000313" key="2">
    <source>
        <dbReference type="Proteomes" id="UP001271780"/>
    </source>
</evidence>
<protein>
    <submittedName>
        <fullName evidence="1">Uncharacterized protein</fullName>
    </submittedName>
</protein>
<reference evidence="1 2" key="1">
    <citation type="submission" date="2023-08" db="EMBL/GenBank/DDBJ databases">
        <title>Implementing the SeqCode for naming new Mesorhizobium species isolated from Vachellia karroo root nodules.</title>
        <authorList>
            <person name="Van Lill M."/>
        </authorList>
    </citation>
    <scope>NUCLEOTIDE SEQUENCE [LARGE SCALE GENOMIC DNA]</scope>
    <source>
        <strain evidence="1 2">VK23A</strain>
    </source>
</reference>
<organism evidence="1 2">
    <name type="scientific">Mesorhizobium dulcispinae</name>
    <dbReference type="NCBI Taxonomy" id="3072316"/>
    <lineage>
        <taxon>Bacteria</taxon>
        <taxon>Pseudomonadati</taxon>
        <taxon>Pseudomonadota</taxon>
        <taxon>Alphaproteobacteria</taxon>
        <taxon>Hyphomicrobiales</taxon>
        <taxon>Phyllobacteriaceae</taxon>
        <taxon>Mesorhizobium</taxon>
    </lineage>
</organism>
<dbReference type="Proteomes" id="UP001271780">
    <property type="component" value="Unassembled WGS sequence"/>
</dbReference>
<evidence type="ECO:0000313" key="1">
    <source>
        <dbReference type="EMBL" id="MDX8471051.1"/>
    </source>
</evidence>
<name>A0ABU4XA73_9HYPH</name>